<organism evidence="2 3">
    <name type="scientific">Candidatus Terraquivivens tikiterensis</name>
    <dbReference type="NCBI Taxonomy" id="1980982"/>
    <lineage>
        <taxon>Archaea</taxon>
        <taxon>Nitrososphaerota</taxon>
        <taxon>Candidatus Wolframiiraptoraceae</taxon>
        <taxon>Candidatus Terraquivivens</taxon>
    </lineage>
</organism>
<gene>
    <name evidence="2" type="ORF">B9J98_02905</name>
</gene>
<name>A0A2R7Y676_9ARCH</name>
<protein>
    <submittedName>
        <fullName evidence="2">Uncharacterized protein</fullName>
    </submittedName>
</protein>
<feature type="transmembrane region" description="Helical" evidence="1">
    <location>
        <begin position="74"/>
        <end position="91"/>
    </location>
</feature>
<proteinExistence type="predicted"/>
<comment type="caution">
    <text evidence="2">The sequence shown here is derived from an EMBL/GenBank/DDBJ whole genome shotgun (WGS) entry which is preliminary data.</text>
</comment>
<keyword evidence="1" id="KW-0812">Transmembrane</keyword>
<keyword evidence="1" id="KW-1133">Transmembrane helix</keyword>
<dbReference type="AlphaFoldDB" id="A0A2R7Y676"/>
<dbReference type="Proteomes" id="UP000244066">
    <property type="component" value="Unassembled WGS sequence"/>
</dbReference>
<evidence type="ECO:0000313" key="3">
    <source>
        <dbReference type="Proteomes" id="UP000244066"/>
    </source>
</evidence>
<accession>A0A2R7Y676</accession>
<dbReference type="EMBL" id="NDWU01000005">
    <property type="protein sequence ID" value="PUA33035.1"/>
    <property type="molecule type" value="Genomic_DNA"/>
</dbReference>
<keyword evidence="1" id="KW-0472">Membrane</keyword>
<sequence length="126" mass="14553">MDVTILDEIRRWEDDVIFKLLSERCTLTKKQLVTLLMDLIPESRGMRLSVEEKAKLRGVSKGSFLRTKKQAMDNVVRALYTVLLLGYLGLLELPNYSWFLQASETLNNRDPEAIANLLLKLTEARR</sequence>
<evidence type="ECO:0000256" key="1">
    <source>
        <dbReference type="SAM" id="Phobius"/>
    </source>
</evidence>
<evidence type="ECO:0000313" key="2">
    <source>
        <dbReference type="EMBL" id="PUA33035.1"/>
    </source>
</evidence>
<reference evidence="2 3" key="1">
    <citation type="submission" date="2017-04" db="EMBL/GenBank/DDBJ databases">
        <title>Draft Aigarchaeota genome from a New Zealand hot spring.</title>
        <authorList>
            <person name="Reysenbach A.-L."/>
            <person name="Donaho J.A."/>
            <person name="Gerhart J."/>
            <person name="Kelley J.F."/>
            <person name="Kouba K."/>
            <person name="Podar M."/>
            <person name="Stott M."/>
        </authorList>
    </citation>
    <scope>NUCLEOTIDE SEQUENCE [LARGE SCALE GENOMIC DNA]</scope>
    <source>
        <strain evidence="2">NZ13_MG1</strain>
    </source>
</reference>